<dbReference type="InterPro" id="IPR003730">
    <property type="entry name" value="Cu_polyphenol_OxRdtase"/>
</dbReference>
<comment type="catalytic activity">
    <reaction evidence="10">
        <text>S-methyl-5'-thioadenosine + phosphate = 5-(methylsulfanyl)-alpha-D-ribose 1-phosphate + adenine</text>
        <dbReference type="Rhea" id="RHEA:11852"/>
        <dbReference type="ChEBI" id="CHEBI:16708"/>
        <dbReference type="ChEBI" id="CHEBI:17509"/>
        <dbReference type="ChEBI" id="CHEBI:43474"/>
        <dbReference type="ChEBI" id="CHEBI:58533"/>
        <dbReference type="EC" id="2.4.2.28"/>
    </reaction>
    <physiologicalReaction direction="left-to-right" evidence="10">
        <dbReference type="Rhea" id="RHEA:11853"/>
    </physiologicalReaction>
</comment>
<dbReference type="InterPro" id="IPR038371">
    <property type="entry name" value="Cu_polyphenol_OxRdtase_sf"/>
</dbReference>
<dbReference type="RefSeq" id="WP_209511633.1">
    <property type="nucleotide sequence ID" value="NZ_JAGGKS010000004.1"/>
</dbReference>
<evidence type="ECO:0000256" key="10">
    <source>
        <dbReference type="ARBA" id="ARBA00049893"/>
    </source>
</evidence>
<evidence type="ECO:0000256" key="3">
    <source>
        <dbReference type="ARBA" id="ARBA00007353"/>
    </source>
</evidence>
<dbReference type="EMBL" id="JAGGKS010000004">
    <property type="protein sequence ID" value="MBP1925901.1"/>
    <property type="molecule type" value="Genomic_DNA"/>
</dbReference>
<dbReference type="NCBIfam" id="TIGR00726">
    <property type="entry name" value="peptidoglycan editing factor PgeF"/>
    <property type="match status" value="1"/>
</dbReference>
<dbReference type="InterPro" id="IPR011324">
    <property type="entry name" value="Cytotoxic_necrot_fac-like_cat"/>
</dbReference>
<sequence length="268" mass="30731">MYKINKKDNFKYLTFSSLEKYPSLFHCFTTRLGGVSEGCFSSMNLGMSTDDKREHIVRNYEILSKRLSLDLYDMVKTCQTHTSNIRYATDEDKGKIYHETPGYKDIDGLITDKQNIILSTSHADCTPIFFYDPVKKVIGMAHAGWRGTIKNISGNMIRKFVEDFNSNTKDIIAVIGPSLGQCCFEVDKDVAEIILSENKDYLQFMEVRGIKYHFDLWAINKYILLNEGLKQENIEISGLCTKCNNDLFFSHRGQKGKRGLMSGIIMMK</sequence>
<evidence type="ECO:0000313" key="13">
    <source>
        <dbReference type="Proteomes" id="UP001519342"/>
    </source>
</evidence>
<evidence type="ECO:0000256" key="5">
    <source>
        <dbReference type="ARBA" id="ARBA00022723"/>
    </source>
</evidence>
<evidence type="ECO:0000256" key="6">
    <source>
        <dbReference type="ARBA" id="ARBA00022801"/>
    </source>
</evidence>
<dbReference type="Gene3D" id="3.60.140.10">
    <property type="entry name" value="CNF1/YfiH-like putative cysteine hydrolases"/>
    <property type="match status" value="1"/>
</dbReference>
<evidence type="ECO:0000256" key="7">
    <source>
        <dbReference type="ARBA" id="ARBA00022833"/>
    </source>
</evidence>
<dbReference type="SUPFAM" id="SSF64438">
    <property type="entry name" value="CNF1/YfiH-like putative cysteine hydrolases"/>
    <property type="match status" value="1"/>
</dbReference>
<evidence type="ECO:0000256" key="2">
    <source>
        <dbReference type="ARBA" id="ARBA00003215"/>
    </source>
</evidence>
<keyword evidence="5" id="KW-0479">Metal-binding</keyword>
<evidence type="ECO:0000313" key="12">
    <source>
        <dbReference type="EMBL" id="MBP1925901.1"/>
    </source>
</evidence>
<evidence type="ECO:0000256" key="4">
    <source>
        <dbReference type="ARBA" id="ARBA00022679"/>
    </source>
</evidence>
<comment type="caution">
    <text evidence="12">The sequence shown here is derived from an EMBL/GenBank/DDBJ whole genome shotgun (WGS) entry which is preliminary data.</text>
</comment>
<dbReference type="CDD" id="cd16833">
    <property type="entry name" value="YfiH"/>
    <property type="match status" value="1"/>
</dbReference>
<evidence type="ECO:0000256" key="1">
    <source>
        <dbReference type="ARBA" id="ARBA00000553"/>
    </source>
</evidence>
<dbReference type="Proteomes" id="UP001519342">
    <property type="component" value="Unassembled WGS sequence"/>
</dbReference>
<proteinExistence type="inferred from homology"/>
<name>A0ABS4GDX3_9FIRM</name>
<keyword evidence="7" id="KW-0862">Zinc</keyword>
<dbReference type="PANTHER" id="PTHR30616">
    <property type="entry name" value="UNCHARACTERIZED PROTEIN YFIH"/>
    <property type="match status" value="1"/>
</dbReference>
<protein>
    <recommendedName>
        <fullName evidence="11">Purine nucleoside phosphorylase</fullName>
    </recommendedName>
</protein>
<comment type="similarity">
    <text evidence="3 11">Belongs to the purine nucleoside phosphorylase YfiH/LACC1 family.</text>
</comment>
<comment type="catalytic activity">
    <reaction evidence="9">
        <text>adenosine + phosphate = alpha-D-ribose 1-phosphate + adenine</text>
        <dbReference type="Rhea" id="RHEA:27642"/>
        <dbReference type="ChEBI" id="CHEBI:16335"/>
        <dbReference type="ChEBI" id="CHEBI:16708"/>
        <dbReference type="ChEBI" id="CHEBI:43474"/>
        <dbReference type="ChEBI" id="CHEBI:57720"/>
        <dbReference type="EC" id="2.4.2.1"/>
    </reaction>
    <physiologicalReaction direction="left-to-right" evidence="9">
        <dbReference type="Rhea" id="RHEA:27643"/>
    </physiologicalReaction>
</comment>
<reference evidence="12 13" key="1">
    <citation type="submission" date="2021-03" db="EMBL/GenBank/DDBJ databases">
        <title>Genomic Encyclopedia of Type Strains, Phase IV (KMG-IV): sequencing the most valuable type-strain genomes for metagenomic binning, comparative biology and taxonomic classification.</title>
        <authorList>
            <person name="Goeker M."/>
        </authorList>
    </citation>
    <scope>NUCLEOTIDE SEQUENCE [LARGE SCALE GENOMIC DNA]</scope>
    <source>
        <strain evidence="12 13">DSM 24004</strain>
    </source>
</reference>
<keyword evidence="6" id="KW-0378">Hydrolase</keyword>
<evidence type="ECO:0000256" key="9">
    <source>
        <dbReference type="ARBA" id="ARBA00048968"/>
    </source>
</evidence>
<comment type="catalytic activity">
    <reaction evidence="8">
        <text>adenosine + H2O + H(+) = inosine + NH4(+)</text>
        <dbReference type="Rhea" id="RHEA:24408"/>
        <dbReference type="ChEBI" id="CHEBI:15377"/>
        <dbReference type="ChEBI" id="CHEBI:15378"/>
        <dbReference type="ChEBI" id="CHEBI:16335"/>
        <dbReference type="ChEBI" id="CHEBI:17596"/>
        <dbReference type="ChEBI" id="CHEBI:28938"/>
        <dbReference type="EC" id="3.5.4.4"/>
    </reaction>
    <physiologicalReaction direction="left-to-right" evidence="8">
        <dbReference type="Rhea" id="RHEA:24409"/>
    </physiologicalReaction>
</comment>
<keyword evidence="4" id="KW-0808">Transferase</keyword>
<comment type="function">
    <text evidence="2">Purine nucleoside enzyme that catalyzes the phosphorolysis of adenosine and inosine nucleosides, yielding D-ribose 1-phosphate and the respective free bases, adenine and hypoxanthine. Also catalyzes the phosphorolysis of S-methyl-5'-thioadenosine into adenine and S-methyl-5-thio-alpha-D-ribose 1-phosphate. Also has adenosine deaminase activity.</text>
</comment>
<accession>A0ABS4GDX3</accession>
<dbReference type="Pfam" id="PF02578">
    <property type="entry name" value="Cu-oxidase_4"/>
    <property type="match status" value="1"/>
</dbReference>
<gene>
    <name evidence="12" type="ORF">J2Z76_001762</name>
</gene>
<evidence type="ECO:0000256" key="8">
    <source>
        <dbReference type="ARBA" id="ARBA00047989"/>
    </source>
</evidence>
<keyword evidence="13" id="KW-1185">Reference proteome</keyword>
<dbReference type="PANTHER" id="PTHR30616:SF2">
    <property type="entry name" value="PURINE NUCLEOSIDE PHOSPHORYLASE LACC1"/>
    <property type="match status" value="1"/>
</dbReference>
<organism evidence="12 13">
    <name type="scientific">Sedimentibacter acidaminivorans</name>
    <dbReference type="NCBI Taxonomy" id="913099"/>
    <lineage>
        <taxon>Bacteria</taxon>
        <taxon>Bacillati</taxon>
        <taxon>Bacillota</taxon>
        <taxon>Tissierellia</taxon>
        <taxon>Sedimentibacter</taxon>
    </lineage>
</organism>
<evidence type="ECO:0000256" key="11">
    <source>
        <dbReference type="RuleBase" id="RU361274"/>
    </source>
</evidence>
<comment type="catalytic activity">
    <reaction evidence="1">
        <text>inosine + phosphate = alpha-D-ribose 1-phosphate + hypoxanthine</text>
        <dbReference type="Rhea" id="RHEA:27646"/>
        <dbReference type="ChEBI" id="CHEBI:17368"/>
        <dbReference type="ChEBI" id="CHEBI:17596"/>
        <dbReference type="ChEBI" id="CHEBI:43474"/>
        <dbReference type="ChEBI" id="CHEBI:57720"/>
        <dbReference type="EC" id="2.4.2.1"/>
    </reaction>
    <physiologicalReaction direction="left-to-right" evidence="1">
        <dbReference type="Rhea" id="RHEA:27647"/>
    </physiologicalReaction>
</comment>